<evidence type="ECO:0000256" key="1">
    <source>
        <dbReference type="SAM" id="Phobius"/>
    </source>
</evidence>
<dbReference type="OrthoDB" id="5324937at2"/>
<reference evidence="3" key="1">
    <citation type="submission" date="2017-04" db="EMBL/GenBank/DDBJ databases">
        <authorList>
            <person name="Varghese N."/>
            <person name="Submissions S."/>
        </authorList>
    </citation>
    <scope>NUCLEOTIDE SEQUENCE [LARGE SCALE GENOMIC DNA]</scope>
    <source>
        <strain evidence="3">DSM 16512</strain>
    </source>
</reference>
<dbReference type="Proteomes" id="UP000192602">
    <property type="component" value="Unassembled WGS sequence"/>
</dbReference>
<dbReference type="GO" id="GO:0016020">
    <property type="term" value="C:membrane"/>
    <property type="evidence" value="ECO:0007669"/>
    <property type="project" value="InterPro"/>
</dbReference>
<dbReference type="InterPro" id="IPR007313">
    <property type="entry name" value="FxsA"/>
</dbReference>
<proteinExistence type="predicted"/>
<keyword evidence="1" id="KW-0472">Membrane</keyword>
<evidence type="ECO:0000313" key="2">
    <source>
        <dbReference type="EMBL" id="SMC09801.1"/>
    </source>
</evidence>
<gene>
    <name evidence="2" type="ORF">SAMN05660197_1623</name>
</gene>
<protein>
    <submittedName>
        <fullName evidence="2">UPF0716 protein FxsA</fullName>
    </submittedName>
</protein>
<dbReference type="Pfam" id="PF04186">
    <property type="entry name" value="FxsA"/>
    <property type="match status" value="1"/>
</dbReference>
<dbReference type="RefSeq" id="WP_084276055.1">
    <property type="nucleotide sequence ID" value="NZ_AP026671.1"/>
</dbReference>
<sequence length="129" mass="14810">MLYFLLYLFIETFVSVQIASAIGPFWTFVEIVTSAVYGFWIIRNMHIQMMATMQALANGEITMEEFESMNLSMLVGAILLIIPGFFTDIIGILMQFGVFSTFIAKKILKLKSRKKREDDNVIDVEIIEH</sequence>
<dbReference type="PANTHER" id="PTHR35335">
    <property type="entry name" value="UPF0716 PROTEIN FXSA"/>
    <property type="match status" value="1"/>
</dbReference>
<name>A0A1W1WU15_9BACT</name>
<evidence type="ECO:0000313" key="3">
    <source>
        <dbReference type="Proteomes" id="UP000192602"/>
    </source>
</evidence>
<keyword evidence="1" id="KW-1133">Transmembrane helix</keyword>
<dbReference type="PANTHER" id="PTHR35335:SF1">
    <property type="entry name" value="UPF0716 PROTEIN FXSA"/>
    <property type="match status" value="1"/>
</dbReference>
<keyword evidence="3" id="KW-1185">Reference proteome</keyword>
<dbReference type="EMBL" id="FWWZ01000001">
    <property type="protein sequence ID" value="SMC09801.1"/>
    <property type="molecule type" value="Genomic_DNA"/>
</dbReference>
<feature type="transmembrane region" description="Helical" evidence="1">
    <location>
        <begin position="77"/>
        <end position="104"/>
    </location>
</feature>
<keyword evidence="1" id="KW-0812">Transmembrane</keyword>
<dbReference type="NCBIfam" id="NF008528">
    <property type="entry name" value="PRK11463.1-2"/>
    <property type="match status" value="1"/>
</dbReference>
<organism evidence="2 3">
    <name type="scientific">Nitratiruptor tergarcus DSM 16512</name>
    <dbReference type="NCBI Taxonomy" id="1069081"/>
    <lineage>
        <taxon>Bacteria</taxon>
        <taxon>Pseudomonadati</taxon>
        <taxon>Campylobacterota</taxon>
        <taxon>Epsilonproteobacteria</taxon>
        <taxon>Nautiliales</taxon>
        <taxon>Nitratiruptoraceae</taxon>
        <taxon>Nitratiruptor</taxon>
    </lineage>
</organism>
<accession>A0A1W1WU15</accession>
<dbReference type="AlphaFoldDB" id="A0A1W1WU15"/>
<dbReference type="STRING" id="1069081.SAMN05660197_1623"/>